<keyword evidence="3" id="KW-1185">Reference proteome</keyword>
<keyword evidence="1" id="KW-0472">Membrane</keyword>
<reference evidence="2 3" key="2">
    <citation type="journal article" date="2017" name="Nature">
        <title>The Apostasia genome and the evolution of orchids.</title>
        <authorList>
            <person name="Zhang G.Q."/>
            <person name="Liu K.W."/>
            <person name="Li Z."/>
            <person name="Lohaus R."/>
            <person name="Hsiao Y.Y."/>
            <person name="Niu S.C."/>
            <person name="Wang J.Y."/>
            <person name="Lin Y.C."/>
            <person name="Xu Q."/>
            <person name="Chen L.J."/>
            <person name="Yoshida K."/>
            <person name="Fujiwara S."/>
            <person name="Wang Z.W."/>
            <person name="Zhang Y.Q."/>
            <person name="Mitsuda N."/>
            <person name="Wang M."/>
            <person name="Liu G.H."/>
            <person name="Pecoraro L."/>
            <person name="Huang H.X."/>
            <person name="Xiao X.J."/>
            <person name="Lin M."/>
            <person name="Wu X.Y."/>
            <person name="Wu W.L."/>
            <person name="Chen Y.Y."/>
            <person name="Chang S.B."/>
            <person name="Sakamoto S."/>
            <person name="Ohme-Takagi M."/>
            <person name="Yagi M."/>
            <person name="Zeng S.J."/>
            <person name="Shen C.Y."/>
            <person name="Yeh C.M."/>
            <person name="Luo Y.B."/>
            <person name="Tsai W.C."/>
            <person name="Van de Peer Y."/>
            <person name="Liu Z.J."/>
        </authorList>
    </citation>
    <scope>NUCLEOTIDE SEQUENCE [LARGE SCALE GENOMIC DNA]</scope>
    <source>
        <tissue evidence="2">The whole plant</tissue>
    </source>
</reference>
<keyword evidence="1" id="KW-0812">Transmembrane</keyword>
<evidence type="ECO:0000256" key="1">
    <source>
        <dbReference type="SAM" id="Phobius"/>
    </source>
</evidence>
<organism evidence="2 3">
    <name type="scientific">Dendrobium catenatum</name>
    <dbReference type="NCBI Taxonomy" id="906689"/>
    <lineage>
        <taxon>Eukaryota</taxon>
        <taxon>Viridiplantae</taxon>
        <taxon>Streptophyta</taxon>
        <taxon>Embryophyta</taxon>
        <taxon>Tracheophyta</taxon>
        <taxon>Spermatophyta</taxon>
        <taxon>Magnoliopsida</taxon>
        <taxon>Liliopsida</taxon>
        <taxon>Asparagales</taxon>
        <taxon>Orchidaceae</taxon>
        <taxon>Epidendroideae</taxon>
        <taxon>Malaxideae</taxon>
        <taxon>Dendrobiinae</taxon>
        <taxon>Dendrobium</taxon>
    </lineage>
</organism>
<sequence length="100" mass="11365">MADPEFEWGLVFNADGSLNILRSPFFDAGFEPEDTVGEYLERILPSLVRVTDRQFQDYEWTITGRHPPPLPPAATSPVTKSFVSFSVVVLSIFVWSFLLR</sequence>
<protein>
    <submittedName>
        <fullName evidence="2">Uncharacterized protein</fullName>
    </submittedName>
</protein>
<proteinExistence type="predicted"/>
<evidence type="ECO:0000313" key="2">
    <source>
        <dbReference type="EMBL" id="PKU59379.1"/>
    </source>
</evidence>
<reference evidence="2 3" key="1">
    <citation type="journal article" date="2016" name="Sci. Rep.">
        <title>The Dendrobium catenatum Lindl. genome sequence provides insights into polysaccharide synthase, floral development and adaptive evolution.</title>
        <authorList>
            <person name="Zhang G.Q."/>
            <person name="Xu Q."/>
            <person name="Bian C."/>
            <person name="Tsai W.C."/>
            <person name="Yeh C.M."/>
            <person name="Liu K.W."/>
            <person name="Yoshida K."/>
            <person name="Zhang L.S."/>
            <person name="Chang S.B."/>
            <person name="Chen F."/>
            <person name="Shi Y."/>
            <person name="Su Y.Y."/>
            <person name="Zhang Y.Q."/>
            <person name="Chen L.J."/>
            <person name="Yin Y."/>
            <person name="Lin M."/>
            <person name="Huang H."/>
            <person name="Deng H."/>
            <person name="Wang Z.W."/>
            <person name="Zhu S.L."/>
            <person name="Zhao X."/>
            <person name="Deng C."/>
            <person name="Niu S.C."/>
            <person name="Huang J."/>
            <person name="Wang M."/>
            <person name="Liu G.H."/>
            <person name="Yang H.J."/>
            <person name="Xiao X.J."/>
            <person name="Hsiao Y.Y."/>
            <person name="Wu W.L."/>
            <person name="Chen Y.Y."/>
            <person name="Mitsuda N."/>
            <person name="Ohme-Takagi M."/>
            <person name="Luo Y.B."/>
            <person name="Van de Peer Y."/>
            <person name="Liu Z.J."/>
        </authorList>
    </citation>
    <scope>NUCLEOTIDE SEQUENCE [LARGE SCALE GENOMIC DNA]</scope>
    <source>
        <tissue evidence="2">The whole plant</tissue>
    </source>
</reference>
<dbReference type="EMBL" id="KZ505488">
    <property type="protein sequence ID" value="PKU59379.1"/>
    <property type="molecule type" value="Genomic_DNA"/>
</dbReference>
<name>A0A2I0V7J6_9ASPA</name>
<keyword evidence="1" id="KW-1133">Transmembrane helix</keyword>
<dbReference type="Proteomes" id="UP000233837">
    <property type="component" value="Unassembled WGS sequence"/>
</dbReference>
<feature type="transmembrane region" description="Helical" evidence="1">
    <location>
        <begin position="81"/>
        <end position="99"/>
    </location>
</feature>
<accession>A0A2I0V7J6</accession>
<evidence type="ECO:0000313" key="3">
    <source>
        <dbReference type="Proteomes" id="UP000233837"/>
    </source>
</evidence>
<dbReference type="AlphaFoldDB" id="A0A2I0V7J6"/>
<gene>
    <name evidence="2" type="ORF">MA16_Dca028753</name>
</gene>